<feature type="region of interest" description="Disordered" evidence="7">
    <location>
        <begin position="1139"/>
        <end position="2063"/>
    </location>
</feature>
<dbReference type="PANTHER" id="PTHR33406">
    <property type="entry name" value="MEMBRANE PROTEIN MJ1562-RELATED"/>
    <property type="match status" value="1"/>
</dbReference>
<evidence type="ECO:0000256" key="7">
    <source>
        <dbReference type="SAM" id="MobiDB-lite"/>
    </source>
</evidence>
<feature type="transmembrane region" description="Helical" evidence="8">
    <location>
        <begin position="508"/>
        <end position="530"/>
    </location>
</feature>
<feature type="compositionally biased region" description="Low complexity" evidence="7">
    <location>
        <begin position="2322"/>
        <end position="2332"/>
    </location>
</feature>
<feature type="compositionally biased region" description="Polar residues" evidence="7">
    <location>
        <begin position="1432"/>
        <end position="1451"/>
    </location>
</feature>
<feature type="compositionally biased region" description="Polar residues" evidence="7">
    <location>
        <begin position="1975"/>
        <end position="1988"/>
    </location>
</feature>
<comment type="similarity">
    <text evidence="2">Belongs to the resistance-nodulation-cell division (RND) (TC 2.A.6) family. MmpL subfamily.</text>
</comment>
<feature type="compositionally biased region" description="Polar residues" evidence="7">
    <location>
        <begin position="1003"/>
        <end position="1019"/>
    </location>
</feature>
<proteinExistence type="inferred from homology"/>
<feature type="compositionally biased region" description="Polar residues" evidence="7">
    <location>
        <begin position="1715"/>
        <end position="1743"/>
    </location>
</feature>
<feature type="compositionally biased region" description="Low complexity" evidence="7">
    <location>
        <begin position="1853"/>
        <end position="1869"/>
    </location>
</feature>
<organism evidence="10 11">
    <name type="scientific">Actinoplanes utahensis</name>
    <dbReference type="NCBI Taxonomy" id="1869"/>
    <lineage>
        <taxon>Bacteria</taxon>
        <taxon>Bacillati</taxon>
        <taxon>Actinomycetota</taxon>
        <taxon>Actinomycetes</taxon>
        <taxon>Micromonosporales</taxon>
        <taxon>Micromonosporaceae</taxon>
        <taxon>Actinoplanes</taxon>
    </lineage>
</organism>
<comment type="subcellular location">
    <subcellularLocation>
        <location evidence="1">Cell membrane</location>
        <topology evidence="1">Multi-pass membrane protein</topology>
    </subcellularLocation>
</comment>
<evidence type="ECO:0000256" key="6">
    <source>
        <dbReference type="ARBA" id="ARBA00023136"/>
    </source>
</evidence>
<dbReference type="STRING" id="1869.MB27_35760"/>
<feature type="region of interest" description="Disordered" evidence="7">
    <location>
        <begin position="768"/>
        <end position="1106"/>
    </location>
</feature>
<feature type="compositionally biased region" description="Low complexity" evidence="7">
    <location>
        <begin position="1590"/>
        <end position="1619"/>
    </location>
</feature>
<feature type="transmembrane region" description="Helical" evidence="8">
    <location>
        <begin position="230"/>
        <end position="254"/>
    </location>
</feature>
<dbReference type="InterPro" id="IPR050545">
    <property type="entry name" value="Mycobact_MmpL"/>
</dbReference>
<feature type="transmembrane region" description="Helical" evidence="8">
    <location>
        <begin position="12"/>
        <end position="35"/>
    </location>
</feature>
<dbReference type="eggNOG" id="COG2409">
    <property type="taxonomic scope" value="Bacteria"/>
</dbReference>
<feature type="transmembrane region" description="Helical" evidence="8">
    <location>
        <begin position="622"/>
        <end position="640"/>
    </location>
</feature>
<keyword evidence="5 8" id="KW-1133">Transmembrane helix</keyword>
<evidence type="ECO:0000256" key="3">
    <source>
        <dbReference type="ARBA" id="ARBA00022475"/>
    </source>
</evidence>
<feature type="compositionally biased region" description="Low complexity" evidence="7">
    <location>
        <begin position="1352"/>
        <end position="1365"/>
    </location>
</feature>
<feature type="compositionally biased region" description="Low complexity" evidence="7">
    <location>
        <begin position="1656"/>
        <end position="1680"/>
    </location>
</feature>
<evidence type="ECO:0000256" key="2">
    <source>
        <dbReference type="ARBA" id="ARBA00010157"/>
    </source>
</evidence>
<feature type="compositionally biased region" description="Low complexity" evidence="7">
    <location>
        <begin position="919"/>
        <end position="935"/>
    </location>
</feature>
<feature type="compositionally biased region" description="Low complexity" evidence="7">
    <location>
        <begin position="1372"/>
        <end position="1386"/>
    </location>
</feature>
<feature type="compositionally biased region" description="Low complexity" evidence="7">
    <location>
        <begin position="876"/>
        <end position="911"/>
    </location>
</feature>
<evidence type="ECO:0000256" key="1">
    <source>
        <dbReference type="ARBA" id="ARBA00004651"/>
    </source>
</evidence>
<dbReference type="PROSITE" id="PS50156">
    <property type="entry name" value="SSD"/>
    <property type="match status" value="1"/>
</dbReference>
<dbReference type="OrthoDB" id="7051771at2"/>
<feature type="compositionally biased region" description="Low complexity" evidence="7">
    <location>
        <begin position="2304"/>
        <end position="2314"/>
    </location>
</feature>
<evidence type="ECO:0000256" key="4">
    <source>
        <dbReference type="ARBA" id="ARBA00022692"/>
    </source>
</evidence>
<feature type="compositionally biased region" description="Gly residues" evidence="7">
    <location>
        <begin position="2538"/>
        <end position="2551"/>
    </location>
</feature>
<evidence type="ECO:0000313" key="11">
    <source>
        <dbReference type="Proteomes" id="UP000054537"/>
    </source>
</evidence>
<feature type="compositionally biased region" description="Polar residues" evidence="7">
    <location>
        <begin position="1939"/>
        <end position="1948"/>
    </location>
</feature>
<keyword evidence="11" id="KW-1185">Reference proteome</keyword>
<feature type="transmembrane region" description="Helical" evidence="8">
    <location>
        <begin position="567"/>
        <end position="587"/>
    </location>
</feature>
<protein>
    <recommendedName>
        <fullName evidence="9">SSD domain-containing protein</fullName>
    </recommendedName>
</protein>
<dbReference type="PANTHER" id="PTHR33406:SF11">
    <property type="entry name" value="MEMBRANE PROTEIN SCO6666-RELATED"/>
    <property type="match status" value="1"/>
</dbReference>
<dbReference type="Proteomes" id="UP000054537">
    <property type="component" value="Unassembled WGS sequence"/>
</dbReference>
<feature type="compositionally biased region" description="Polar residues" evidence="7">
    <location>
        <begin position="1882"/>
        <end position="1907"/>
    </location>
</feature>
<dbReference type="InterPro" id="IPR004869">
    <property type="entry name" value="MMPL_dom"/>
</dbReference>
<feature type="transmembrane region" description="Helical" evidence="8">
    <location>
        <begin position="307"/>
        <end position="329"/>
    </location>
</feature>
<feature type="compositionally biased region" description="Pro residues" evidence="7">
    <location>
        <begin position="1620"/>
        <end position="1655"/>
    </location>
</feature>
<feature type="compositionally biased region" description="Low complexity" evidence="7">
    <location>
        <begin position="1500"/>
        <end position="1517"/>
    </location>
</feature>
<feature type="compositionally biased region" description="Low complexity" evidence="7">
    <location>
        <begin position="2340"/>
        <end position="2350"/>
    </location>
</feature>
<evidence type="ECO:0000259" key="9">
    <source>
        <dbReference type="PROSITE" id="PS50156"/>
    </source>
</evidence>
<feature type="transmembrane region" description="Helical" evidence="8">
    <location>
        <begin position="363"/>
        <end position="381"/>
    </location>
</feature>
<feature type="transmembrane region" description="Helical" evidence="8">
    <location>
        <begin position="204"/>
        <end position="223"/>
    </location>
</feature>
<dbReference type="Gene3D" id="1.20.1640.10">
    <property type="entry name" value="Multidrug efflux transporter AcrB transmembrane domain"/>
    <property type="match status" value="2"/>
</dbReference>
<feature type="compositionally biased region" description="Low complexity" evidence="7">
    <location>
        <begin position="2383"/>
        <end position="2396"/>
    </location>
</feature>
<dbReference type="EMBL" id="JRTT01000132">
    <property type="protein sequence ID" value="KHD73296.1"/>
    <property type="molecule type" value="Genomic_DNA"/>
</dbReference>
<dbReference type="InterPro" id="IPR000731">
    <property type="entry name" value="SSD"/>
</dbReference>
<dbReference type="GO" id="GO:0005886">
    <property type="term" value="C:plasma membrane"/>
    <property type="evidence" value="ECO:0007669"/>
    <property type="project" value="UniProtKB-SubCell"/>
</dbReference>
<evidence type="ECO:0000313" key="10">
    <source>
        <dbReference type="EMBL" id="KHD73296.1"/>
    </source>
</evidence>
<feature type="compositionally biased region" description="Low complexity" evidence="7">
    <location>
        <begin position="2006"/>
        <end position="2044"/>
    </location>
</feature>
<keyword evidence="4 8" id="KW-0812">Transmembrane</keyword>
<feature type="compositionally biased region" description="Low complexity" evidence="7">
    <location>
        <begin position="2227"/>
        <end position="2236"/>
    </location>
</feature>
<feature type="transmembrane region" description="Helical" evidence="8">
    <location>
        <begin position="536"/>
        <end position="555"/>
    </location>
</feature>
<feature type="compositionally biased region" description="Low complexity" evidence="7">
    <location>
        <begin position="854"/>
        <end position="869"/>
    </location>
</feature>
<feature type="transmembrane region" description="Helical" evidence="8">
    <location>
        <begin position="175"/>
        <end position="198"/>
    </location>
</feature>
<keyword evidence="3" id="KW-1003">Cell membrane</keyword>
<feature type="compositionally biased region" description="Low complexity" evidence="7">
    <location>
        <begin position="804"/>
        <end position="846"/>
    </location>
</feature>
<feature type="domain" description="SSD" evidence="9">
    <location>
        <begin position="210"/>
        <end position="328"/>
    </location>
</feature>
<feature type="compositionally biased region" description="Polar residues" evidence="7">
    <location>
        <begin position="1682"/>
        <end position="1691"/>
    </location>
</feature>
<feature type="compositionally biased region" description="Low complexity" evidence="7">
    <location>
        <begin position="2358"/>
        <end position="2368"/>
    </location>
</feature>
<evidence type="ECO:0000256" key="8">
    <source>
        <dbReference type="SAM" id="Phobius"/>
    </source>
</evidence>
<feature type="compositionally biased region" description="Basic and acidic residues" evidence="7">
    <location>
        <begin position="2494"/>
        <end position="2517"/>
    </location>
</feature>
<feature type="compositionally biased region" description="Polar residues" evidence="7">
    <location>
        <begin position="1072"/>
        <end position="1094"/>
    </location>
</feature>
<comment type="caution">
    <text evidence="10">The sequence shown here is derived from an EMBL/GenBank/DDBJ whole genome shotgun (WGS) entry which is preliminary data.</text>
</comment>
<feature type="compositionally biased region" description="Polar residues" evidence="7">
    <location>
        <begin position="1197"/>
        <end position="1209"/>
    </location>
</feature>
<keyword evidence="6 8" id="KW-0472">Membrane</keyword>
<reference evidence="10 11" key="1">
    <citation type="submission" date="2014-10" db="EMBL/GenBank/DDBJ databases">
        <title>Draft genome sequence of Actinoplanes utahensis NRRL 12052.</title>
        <authorList>
            <person name="Velasco-Bucheli B."/>
            <person name="del Cerro C."/>
            <person name="Hormigo D."/>
            <person name="Garcia J.L."/>
            <person name="Acebal C."/>
            <person name="Arroyo M."/>
            <person name="de la Mata I."/>
        </authorList>
    </citation>
    <scope>NUCLEOTIDE SEQUENCE [LARGE SCALE GENOMIC DNA]</scope>
    <source>
        <strain evidence="10 11">NRRL 12052</strain>
    </source>
</reference>
<accession>A0A0A6UCW5</accession>
<feature type="region of interest" description="Disordered" evidence="7">
    <location>
        <begin position="2112"/>
        <end position="2590"/>
    </location>
</feature>
<gene>
    <name evidence="10" type="ORF">MB27_35760</name>
</gene>
<feature type="transmembrane region" description="Helical" evidence="8">
    <location>
        <begin position="274"/>
        <end position="295"/>
    </location>
</feature>
<dbReference type="SUPFAM" id="SSF82866">
    <property type="entry name" value="Multidrug efflux transporter AcrB transmembrane domain"/>
    <property type="match status" value="2"/>
</dbReference>
<evidence type="ECO:0000256" key="5">
    <source>
        <dbReference type="ARBA" id="ARBA00022989"/>
    </source>
</evidence>
<sequence>MFAGWGSRVARLRWPVLIVALVAVIGSGIWGLGVFGQLTEGGFTDPGSESARAADMVATATGGQGGDVIAIYTPERGDIDDAELGKRITERLAALPASAVAGHTSYWEAKGAADLAAADKSSAIAVVTLAGADDAAKMEAYADVEDAFTVAGARVELAGGIPLNHASSQRSTDDLAFAEMVSLPIVLILLLIIFGSLVAASLPVLVGGCAVLGSLGVLHLIALNHEVNSFAVNVASLLGLGMAIDYGLFMVGRFREEQAVHDTADAVRRTVATAGRTVVFSATLLMTALAGLLLFPQGFLKSLAYGGLAAVFLAMLLSMTLLPALLAVLGPRVDLIPVRLPFSRARGTGGWERLAGWVLRRPVLVAVPILAALLVLALPIMDTRFGENDERQLPAGDPSRVAVETLEADYPQFASDGVQIVVRPAAEADAVVSAAGAVPGVEAVARTGGGEEVAVLTADLTGGDPFSDEARDAVEALRALPAPANTEVLVGGVTARNIDSLEAIGAELPLMIGLLIGATLVLMFLAFGSILLPIKAVVMSALSLCATFGVLVWIFQEGNGASLLDVTPTPLEAGIVVLMAAVVFGLSTDYEVFLLSRMVEARIRGASTTEAVTIGLTRTGRVISAAALLLIVVTGAFSLSSVTTMRFIGVGMIIALVLDATVVRVLLVPAVLRLLGDASWWAPGPLRRLQEKAGLAEYAGEEPSGRHAWRPAPDDTAVLDGTLLNRALPAAPAKHALPSGSDNVGGVVLDYEEFIAYLADKESEGAHAGDLLTGRSDPFRGTPTEAGPDLPSSAPASPVPASPVPDAQVPASPVSVSPAVDSPAPDSPALPVSSAPSADAGSSATAPFSPGAVASSPSESALSTSGSTPSPDPLTASDPALPSGLPSAASTPSSPDSFAATDADSRSIPSSEPAPAPEVPAASDSPSDAFPSTDATSWSTPSSELSRAPGASPASASSSESVPVPGSTSGSSSSSFSSSSASSLASGPSDSSLSSASLPSSSQDGSQNLGADGSTTNADIKSETGAFPKIVVAPEIIVGPEATAYPRSAADPTISADQDATEDHDPVIDTDLASTTDPLTGTSLGTEAISSAATDTDPVPESESTDAEVIWAEIEARVNAPEPTEPEVLWAEIEASLAVGTPVDNRDSPDASTTRTPHLPGDDAEESDPAAPRILDLPGPEQPDPAATQVLHLPGDNTEQPDLAVTQTLHLPGDEPAPTGTPDLHAPAPAGTQDLHLPGPTGTPDPHLSGPAGTRGLHLPGTEPSATGTPGLHPPGTDAEQPGPAAAKGRHSHGGVEAKLDPAATHVLHLPGETTDDPDPAAARAPQASDDKAQQSDPAATQVLRLPPETPAEPLATPAAESASADLPWESAGNAAVPEAATTAAPDSIGTGDVLSSDGTRVPDASAAEETAGSGPVPAPLPAESDEVAPAQESSVLASTSTPDSVDTLATTGDLAPTDGFPATTGDLASTERLPAANASDSTDGIPAPAALEPASTLPAGEVSSSAGASGSSEASGPIKASGSIGGLAATSEDVKNPEEPATGALGTPAFTEPVPPLPPEVFAWRSDPRLADLTSPAPSSFNWLDRATPEQPAAAATTPNTPSPAGSTSPLPAASDSTSPPPAAANPTSPPPAAANPTSPPPAAANPTSPPPAAANPTSPLPAAANSTEPETATPTAVENSVPTSATRRPQTLGDWLASAPAAARHANEPGLQRPNTLGGLSTESASTPSSPNRPEPVSSTVEALAPSENTALPEPSMPAPATTVEPFAPNTSTDAFSGEHPTTEPNLSSAPVTVAEPDTTPTPATMAEPDTIRNPATMAEPDNFKVSAPTLETDAAAESGSTTEPELTDEPVSALAPEPSLASPAPAGGRENRIEPASVEPSSSQAPSAVEPASSTAPELSTTAPSAEVISGDATRSEPVTAGDTASAPSEFPLATAQESVETPTQVDVEAASREASDIAAGPAPTAAEAEKNSTASTGTGETAFSTEVEKGATSTSSAHVEETATPTTPAADQQATTPTTPAADQQATTPTTPAADQQGTTSTNPAADEQGTTNTTPIADDAAAAGTPAALSETAADTATDIATDAEAGVSAVTPMAAAEAGVVTGATASVSADSWPDRGTQPTTEPVPSPGGPSGGSFEAVQPGPGMSGLPAATDVPARVRRPQTLDEWLRTGSATADPRHRPLDDAAITPAASGNRAHRPTSLGDLPTAPVSAAPGRSHSSPADAPTAPGDAARERRGTSPANPPTAPEPHPHYRAGLPTTPVSGVPGHQAAPPAFPASGAFGYQSDNPAGLPTDPVSGAPGHHAAPAALPTVPVSGAPGHHAAPAALPTVPVSGAPGHHAAPAALPTVPVSGAPGHHAAPAALPTVPVSGAPGHRPGGPAEVPAAPASGPLDRPAGAQAASTGAGREDRAANPAAWATGPGGGRPTGSGEVPRRPQTLGDVFGIPPRRPSVLGEPAGNVPLAGRPAGNEPPTGPSAVQGRPEQYTGGPEHERNEADLQRGRRPETLDDRLRGTGRPATLADHLPEHGRGGRRGANGGPAWTGGSGEHPYDRPARRPASLADHPGPVRADREEPEESDPAAKPAQ</sequence>
<feature type="compositionally biased region" description="Low complexity" evidence="7">
    <location>
        <begin position="945"/>
        <end position="1002"/>
    </location>
</feature>
<name>A0A0A6UCW5_ACTUT</name>
<feature type="compositionally biased region" description="Low complexity" evidence="7">
    <location>
        <begin position="2276"/>
        <end position="2288"/>
    </location>
</feature>
<dbReference type="Pfam" id="PF03176">
    <property type="entry name" value="MMPL"/>
    <property type="match status" value="2"/>
</dbReference>